<evidence type="ECO:0000256" key="1">
    <source>
        <dbReference type="SAM" id="Phobius"/>
    </source>
</evidence>
<keyword evidence="1" id="KW-0812">Transmembrane</keyword>
<dbReference type="OrthoDB" id="9813051at2"/>
<dbReference type="Pfam" id="PF07314">
    <property type="entry name" value="Lit"/>
    <property type="match status" value="1"/>
</dbReference>
<feature type="transmembrane region" description="Helical" evidence="1">
    <location>
        <begin position="94"/>
        <end position="113"/>
    </location>
</feature>
<feature type="transmembrane region" description="Helical" evidence="1">
    <location>
        <begin position="12"/>
        <end position="34"/>
    </location>
</feature>
<dbReference type="InterPro" id="IPR010178">
    <property type="entry name" value="Lit"/>
</dbReference>
<evidence type="ECO:0008006" key="4">
    <source>
        <dbReference type="Google" id="ProtNLM"/>
    </source>
</evidence>
<keyword evidence="1" id="KW-1133">Transmembrane helix</keyword>
<keyword evidence="1" id="KW-0472">Membrane</keyword>
<dbReference type="RefSeq" id="WP_126778583.1">
    <property type="nucleotide sequence ID" value="NZ_NGJU01000004.1"/>
</dbReference>
<evidence type="ECO:0000313" key="3">
    <source>
        <dbReference type="Proteomes" id="UP000287239"/>
    </source>
</evidence>
<sequence>MKNQKWRHYLGVTCLFLTIITLAITLTINAYPLYVFDIKYLNILDWVDLSKTELLANYRQLMAYLNLPWVSQLKMTDFPVSASGAFHFYEVKRLFMLNYGVLLITLIPSVIFLKESIKQKRLWKLVRPFQIGALIPVGLGFGMLIGFQQFFETFHGVFFNNDDWLFDPATDPIINVLPEAYFMHCFILALVIFELIMLVGIVSGRRELKKATES</sequence>
<keyword evidence="3" id="KW-1185">Reference proteome</keyword>
<dbReference type="EMBL" id="NGJU01000004">
    <property type="protein sequence ID" value="RST96983.1"/>
    <property type="molecule type" value="Genomic_DNA"/>
</dbReference>
<comment type="caution">
    <text evidence="2">The sequence shown here is derived from an EMBL/GenBank/DDBJ whole genome shotgun (WGS) entry which is preliminary data.</text>
</comment>
<reference evidence="2 3" key="1">
    <citation type="submission" date="2017-05" db="EMBL/GenBank/DDBJ databases">
        <title>Vagococcus spp. assemblies.</title>
        <authorList>
            <person name="Gulvik C.A."/>
        </authorList>
    </citation>
    <scope>NUCLEOTIDE SEQUENCE [LARGE SCALE GENOMIC DNA]</scope>
    <source>
        <strain evidence="2 3">NCFB 2777</strain>
    </source>
</reference>
<dbReference type="GeneID" id="98567402"/>
<dbReference type="NCBIfam" id="TIGR01906">
    <property type="entry name" value="integ_TIGR01906"/>
    <property type="match status" value="1"/>
</dbReference>
<organism evidence="2 3">
    <name type="scientific">Vagococcus salmoninarum</name>
    <dbReference type="NCBI Taxonomy" id="2739"/>
    <lineage>
        <taxon>Bacteria</taxon>
        <taxon>Bacillati</taxon>
        <taxon>Bacillota</taxon>
        <taxon>Bacilli</taxon>
        <taxon>Lactobacillales</taxon>
        <taxon>Enterococcaceae</taxon>
        <taxon>Vagococcus</taxon>
    </lineage>
</organism>
<evidence type="ECO:0000313" key="2">
    <source>
        <dbReference type="EMBL" id="RST96983.1"/>
    </source>
</evidence>
<protein>
    <recommendedName>
        <fullName evidence="4">TIGR01906 family membrane protein</fullName>
    </recommendedName>
</protein>
<feature type="transmembrane region" description="Helical" evidence="1">
    <location>
        <begin position="125"/>
        <end position="147"/>
    </location>
</feature>
<proteinExistence type="predicted"/>
<feature type="transmembrane region" description="Helical" evidence="1">
    <location>
        <begin position="181"/>
        <end position="202"/>
    </location>
</feature>
<dbReference type="AlphaFoldDB" id="A0A429ZTC5"/>
<name>A0A429ZTC5_9ENTE</name>
<dbReference type="Proteomes" id="UP000287239">
    <property type="component" value="Unassembled WGS sequence"/>
</dbReference>
<gene>
    <name evidence="2" type="ORF">CBF35_03400</name>
</gene>
<accession>A0A429ZTC5</accession>